<protein>
    <submittedName>
        <fullName evidence="1">Platelet endothelial aggregation receptor 1</fullName>
    </submittedName>
</protein>
<evidence type="ECO:0000313" key="1">
    <source>
        <dbReference type="EMBL" id="KAK0046270.1"/>
    </source>
</evidence>
<reference evidence="1" key="1">
    <citation type="journal article" date="2023" name="PLoS Negl. Trop. Dis.">
        <title>A genome sequence for Biomphalaria pfeifferi, the major vector snail for the human-infecting parasite Schistosoma mansoni.</title>
        <authorList>
            <person name="Bu L."/>
            <person name="Lu L."/>
            <person name="Laidemitt M.R."/>
            <person name="Zhang S.M."/>
            <person name="Mutuku M."/>
            <person name="Mkoji G."/>
            <person name="Steinauer M."/>
            <person name="Loker E.S."/>
        </authorList>
    </citation>
    <scope>NUCLEOTIDE SEQUENCE</scope>
    <source>
        <strain evidence="1">KasaAsao</strain>
    </source>
</reference>
<feature type="non-terminal residue" evidence="1">
    <location>
        <position position="1"/>
    </location>
</feature>
<accession>A0AAD8B1C7</accession>
<keyword evidence="2" id="KW-1185">Reference proteome</keyword>
<proteinExistence type="predicted"/>
<sequence>DLANTLDVNITTIPEGSNIHWLTDGNDRTCNDNIQLKLVKVNWKQTLSIPITWIRIVVSDPASLLNLELEVVKEGESNISKCNNVSRSMRDNMTMDIRCHENIQISSLVLGGNLTFICSMYISG</sequence>
<dbReference type="EMBL" id="JASAOG010000168">
    <property type="protein sequence ID" value="KAK0046270.1"/>
    <property type="molecule type" value="Genomic_DNA"/>
</dbReference>
<evidence type="ECO:0000313" key="2">
    <source>
        <dbReference type="Proteomes" id="UP001233172"/>
    </source>
</evidence>
<keyword evidence="1" id="KW-0675">Receptor</keyword>
<dbReference type="Proteomes" id="UP001233172">
    <property type="component" value="Unassembled WGS sequence"/>
</dbReference>
<gene>
    <name evidence="1" type="ORF">Bpfe_024324</name>
</gene>
<organism evidence="1 2">
    <name type="scientific">Biomphalaria pfeifferi</name>
    <name type="common">Bloodfluke planorb</name>
    <name type="synonym">Freshwater snail</name>
    <dbReference type="NCBI Taxonomy" id="112525"/>
    <lineage>
        <taxon>Eukaryota</taxon>
        <taxon>Metazoa</taxon>
        <taxon>Spiralia</taxon>
        <taxon>Lophotrochozoa</taxon>
        <taxon>Mollusca</taxon>
        <taxon>Gastropoda</taxon>
        <taxon>Heterobranchia</taxon>
        <taxon>Euthyneura</taxon>
        <taxon>Panpulmonata</taxon>
        <taxon>Hygrophila</taxon>
        <taxon>Lymnaeoidea</taxon>
        <taxon>Planorbidae</taxon>
        <taxon>Biomphalaria</taxon>
    </lineage>
</organism>
<feature type="non-terminal residue" evidence="1">
    <location>
        <position position="124"/>
    </location>
</feature>
<reference evidence="1" key="2">
    <citation type="submission" date="2023-04" db="EMBL/GenBank/DDBJ databases">
        <authorList>
            <person name="Bu L."/>
            <person name="Lu L."/>
            <person name="Laidemitt M.R."/>
            <person name="Zhang S.M."/>
            <person name="Mutuku M."/>
            <person name="Mkoji G."/>
            <person name="Steinauer M."/>
            <person name="Loker E.S."/>
        </authorList>
    </citation>
    <scope>NUCLEOTIDE SEQUENCE</scope>
    <source>
        <strain evidence="1">KasaAsao</strain>
        <tissue evidence="1">Whole Snail</tissue>
    </source>
</reference>
<dbReference type="AlphaFoldDB" id="A0AAD8B1C7"/>
<name>A0AAD8B1C7_BIOPF</name>
<comment type="caution">
    <text evidence="1">The sequence shown here is derived from an EMBL/GenBank/DDBJ whole genome shotgun (WGS) entry which is preliminary data.</text>
</comment>